<evidence type="ECO:0000313" key="7">
    <source>
        <dbReference type="EMBL" id="RAK42351.1"/>
    </source>
</evidence>
<keyword evidence="3" id="KW-0547">Nucleotide-binding</keyword>
<evidence type="ECO:0000256" key="4">
    <source>
        <dbReference type="ARBA" id="ARBA00022840"/>
    </source>
</evidence>
<evidence type="ECO:0000256" key="1">
    <source>
        <dbReference type="ARBA" id="ARBA00005417"/>
    </source>
</evidence>
<dbReference type="InterPro" id="IPR052156">
    <property type="entry name" value="BCAA_Transport_ATP-bd_LivF"/>
</dbReference>
<dbReference type="PANTHER" id="PTHR43820">
    <property type="entry name" value="HIGH-AFFINITY BRANCHED-CHAIN AMINO ACID TRANSPORT ATP-BINDING PROTEIN LIVF"/>
    <property type="match status" value="1"/>
</dbReference>
<dbReference type="RefSeq" id="WP_111647521.1">
    <property type="nucleotide sequence ID" value="NZ_JACHWI010000003.1"/>
</dbReference>
<evidence type="ECO:0000259" key="6">
    <source>
        <dbReference type="PROSITE" id="PS50893"/>
    </source>
</evidence>
<dbReference type="InterPro" id="IPR017871">
    <property type="entry name" value="ABC_transporter-like_CS"/>
</dbReference>
<dbReference type="GO" id="GO:0015807">
    <property type="term" value="P:L-amino acid transport"/>
    <property type="evidence" value="ECO:0007669"/>
    <property type="project" value="TreeGrafter"/>
</dbReference>
<dbReference type="GO" id="GO:0015658">
    <property type="term" value="F:branched-chain amino acid transmembrane transporter activity"/>
    <property type="evidence" value="ECO:0007669"/>
    <property type="project" value="TreeGrafter"/>
</dbReference>
<dbReference type="PROSITE" id="PS00211">
    <property type="entry name" value="ABC_TRANSPORTER_1"/>
    <property type="match status" value="1"/>
</dbReference>
<gene>
    <name evidence="7" type="ORF">B0I29_102176</name>
</gene>
<dbReference type="Proteomes" id="UP000249341">
    <property type="component" value="Unassembled WGS sequence"/>
</dbReference>
<keyword evidence="4 7" id="KW-0067">ATP-binding</keyword>
<comment type="caution">
    <text evidence="7">The sequence shown here is derived from an EMBL/GenBank/DDBJ whole genome shotgun (WGS) entry which is preliminary data.</text>
</comment>
<comment type="similarity">
    <text evidence="1">Belongs to the ABC transporter superfamily.</text>
</comment>
<dbReference type="SUPFAM" id="SSF52540">
    <property type="entry name" value="P-loop containing nucleoside triphosphate hydrolases"/>
    <property type="match status" value="1"/>
</dbReference>
<proteinExistence type="inferred from homology"/>
<keyword evidence="8" id="KW-1185">Reference proteome</keyword>
<reference evidence="7 8" key="1">
    <citation type="submission" date="2018-06" db="EMBL/GenBank/DDBJ databases">
        <title>Genomic Encyclopedia of Type Strains, Phase III (KMG-III): the genomes of soil and plant-associated and newly described type strains.</title>
        <authorList>
            <person name="Whitman W."/>
        </authorList>
    </citation>
    <scope>NUCLEOTIDE SEQUENCE [LARGE SCALE GENOMIC DNA]</scope>
    <source>
        <strain evidence="7 8">CGMCC 4.7090</strain>
    </source>
</reference>
<dbReference type="GO" id="GO:0016887">
    <property type="term" value="F:ATP hydrolysis activity"/>
    <property type="evidence" value="ECO:0007669"/>
    <property type="project" value="InterPro"/>
</dbReference>
<keyword evidence="5" id="KW-0029">Amino-acid transport</keyword>
<evidence type="ECO:0000256" key="3">
    <source>
        <dbReference type="ARBA" id="ARBA00022741"/>
    </source>
</evidence>
<dbReference type="SMART" id="SM00382">
    <property type="entry name" value="AAA"/>
    <property type="match status" value="1"/>
</dbReference>
<keyword evidence="2" id="KW-0813">Transport</keyword>
<name>A0A327ZJA1_9ACTN</name>
<dbReference type="InterPro" id="IPR003593">
    <property type="entry name" value="AAA+_ATPase"/>
</dbReference>
<dbReference type="InterPro" id="IPR003439">
    <property type="entry name" value="ABC_transporter-like_ATP-bd"/>
</dbReference>
<dbReference type="CDD" id="cd03224">
    <property type="entry name" value="ABC_TM1139_LivF_branched"/>
    <property type="match status" value="1"/>
</dbReference>
<dbReference type="GO" id="GO:0005524">
    <property type="term" value="F:ATP binding"/>
    <property type="evidence" value="ECO:0007669"/>
    <property type="project" value="UniProtKB-KW"/>
</dbReference>
<dbReference type="InterPro" id="IPR027417">
    <property type="entry name" value="P-loop_NTPase"/>
</dbReference>
<evidence type="ECO:0000313" key="8">
    <source>
        <dbReference type="Proteomes" id="UP000249341"/>
    </source>
</evidence>
<organism evidence="7 8">
    <name type="scientific">Actinoplanes lutulentus</name>
    <dbReference type="NCBI Taxonomy" id="1287878"/>
    <lineage>
        <taxon>Bacteria</taxon>
        <taxon>Bacillati</taxon>
        <taxon>Actinomycetota</taxon>
        <taxon>Actinomycetes</taxon>
        <taxon>Micromonosporales</taxon>
        <taxon>Micromonosporaceae</taxon>
        <taxon>Actinoplanes</taxon>
    </lineage>
</organism>
<feature type="domain" description="ABC transporter" evidence="6">
    <location>
        <begin position="7"/>
        <end position="239"/>
    </location>
</feature>
<dbReference type="Gene3D" id="3.40.50.300">
    <property type="entry name" value="P-loop containing nucleotide triphosphate hydrolases"/>
    <property type="match status" value="1"/>
</dbReference>
<protein>
    <submittedName>
        <fullName evidence="7">Amino acid/amide ABC transporter ATP-binding protein 2 (HAAT family)</fullName>
    </submittedName>
</protein>
<evidence type="ECO:0000256" key="2">
    <source>
        <dbReference type="ARBA" id="ARBA00022448"/>
    </source>
</evidence>
<dbReference type="AlphaFoldDB" id="A0A327ZJA1"/>
<accession>A0A327ZJA1</accession>
<evidence type="ECO:0000256" key="5">
    <source>
        <dbReference type="ARBA" id="ARBA00022970"/>
    </source>
</evidence>
<dbReference type="Pfam" id="PF00005">
    <property type="entry name" value="ABC_tran"/>
    <property type="match status" value="1"/>
</dbReference>
<dbReference type="PROSITE" id="PS50893">
    <property type="entry name" value="ABC_TRANSPORTER_2"/>
    <property type="match status" value="1"/>
</dbReference>
<sequence>MDSDIVLDVAGLNGGYGDIQILFDIDLAVRRGETVALCGPNGVGKSTLVRMLCGLNRPSSGTVTLLGRDVTGVSGAKRVKLGMSTVIGQQAFGSLTVRDNLRLHAYPNGKDDDKTGTVVDGALAVFPRLAARADQPAANLSGGERQMLVLAKTLIQRPSLLLIDEFSLGLAPVVVGGLLELVRRLAAAGVATLVIEQSVNVAMSIADRLLFMEHGTIIAEHTPAELRATPDLARRLVLGGHAE</sequence>
<dbReference type="OrthoDB" id="3463137at2"/>
<dbReference type="PANTHER" id="PTHR43820:SF4">
    <property type="entry name" value="HIGH-AFFINITY BRANCHED-CHAIN AMINO ACID TRANSPORT ATP-BINDING PROTEIN LIVF"/>
    <property type="match status" value="1"/>
</dbReference>
<dbReference type="EMBL" id="QLMJ01000002">
    <property type="protein sequence ID" value="RAK42351.1"/>
    <property type="molecule type" value="Genomic_DNA"/>
</dbReference>